<dbReference type="SUPFAM" id="SSF53822">
    <property type="entry name" value="Periplasmic binding protein-like I"/>
    <property type="match status" value="1"/>
</dbReference>
<dbReference type="InterPro" id="IPR000843">
    <property type="entry name" value="HTH_LacI"/>
</dbReference>
<dbReference type="Pfam" id="PF13377">
    <property type="entry name" value="Peripla_BP_3"/>
    <property type="match status" value="1"/>
</dbReference>
<dbReference type="SMART" id="SM00354">
    <property type="entry name" value="HTH_LACI"/>
    <property type="match status" value="1"/>
</dbReference>
<dbReference type="Proteomes" id="UP000245412">
    <property type="component" value="Unassembled WGS sequence"/>
</dbReference>
<gene>
    <name evidence="5" type="ORF">C7383_115129</name>
</gene>
<evidence type="ECO:0000313" key="6">
    <source>
        <dbReference type="Proteomes" id="UP000245412"/>
    </source>
</evidence>
<dbReference type="AlphaFoldDB" id="A0AB73SZQ0"/>
<dbReference type="CDD" id="cd01392">
    <property type="entry name" value="HTH_LacI"/>
    <property type="match status" value="1"/>
</dbReference>
<dbReference type="Pfam" id="PF00356">
    <property type="entry name" value="LacI"/>
    <property type="match status" value="1"/>
</dbReference>
<protein>
    <submittedName>
        <fullName evidence="5">LacI family transcriptional regulator</fullName>
    </submittedName>
</protein>
<feature type="domain" description="HTH lacI-type" evidence="4">
    <location>
        <begin position="3"/>
        <end position="56"/>
    </location>
</feature>
<comment type="caution">
    <text evidence="5">The sequence shown here is derived from an EMBL/GenBank/DDBJ whole genome shotgun (WGS) entry which is preliminary data.</text>
</comment>
<dbReference type="SUPFAM" id="SSF47413">
    <property type="entry name" value="lambda repressor-like DNA-binding domains"/>
    <property type="match status" value="1"/>
</dbReference>
<name>A0AB73SZQ0_9FIRM</name>
<dbReference type="Gene3D" id="1.10.260.40">
    <property type="entry name" value="lambda repressor-like DNA-binding domains"/>
    <property type="match status" value="1"/>
</dbReference>
<dbReference type="PROSITE" id="PS50932">
    <property type="entry name" value="HTH_LACI_2"/>
    <property type="match status" value="1"/>
</dbReference>
<dbReference type="GO" id="GO:0000976">
    <property type="term" value="F:transcription cis-regulatory region binding"/>
    <property type="evidence" value="ECO:0007669"/>
    <property type="project" value="TreeGrafter"/>
</dbReference>
<evidence type="ECO:0000256" key="1">
    <source>
        <dbReference type="ARBA" id="ARBA00023015"/>
    </source>
</evidence>
<keyword evidence="1" id="KW-0805">Transcription regulation</keyword>
<reference evidence="5 6" key="1">
    <citation type="submission" date="2018-05" db="EMBL/GenBank/DDBJ databases">
        <authorList>
            <person name="Goeker M."/>
            <person name="Huntemann M."/>
            <person name="Clum A."/>
            <person name="Pillay M."/>
            <person name="Palaniappan K."/>
            <person name="Varghese N."/>
            <person name="Mikhailova N."/>
            <person name="Stamatis D."/>
            <person name="Reddy T."/>
            <person name="Daum C."/>
            <person name="Shapiro N."/>
            <person name="Ivanova N."/>
            <person name="Kyrpides N."/>
            <person name="Woyke T."/>
        </authorList>
    </citation>
    <scope>NUCLEOTIDE SEQUENCE [LARGE SCALE GENOMIC DNA]</scope>
    <source>
        <strain evidence="5 6">DSM 26524</strain>
    </source>
</reference>
<organism evidence="5 6">
    <name type="scientific">Murimonas intestini</name>
    <dbReference type="NCBI Taxonomy" id="1337051"/>
    <lineage>
        <taxon>Bacteria</taxon>
        <taxon>Bacillati</taxon>
        <taxon>Bacillota</taxon>
        <taxon>Clostridia</taxon>
        <taxon>Lachnospirales</taxon>
        <taxon>Lachnospiraceae</taxon>
        <taxon>Murimonas</taxon>
    </lineage>
</organism>
<dbReference type="PANTHER" id="PTHR30146">
    <property type="entry name" value="LACI-RELATED TRANSCRIPTIONAL REPRESSOR"/>
    <property type="match status" value="1"/>
</dbReference>
<dbReference type="Gene3D" id="3.40.50.2300">
    <property type="match status" value="2"/>
</dbReference>
<dbReference type="PANTHER" id="PTHR30146:SF109">
    <property type="entry name" value="HTH-TYPE TRANSCRIPTIONAL REGULATOR GALS"/>
    <property type="match status" value="1"/>
</dbReference>
<dbReference type="EMBL" id="QGGY01000015">
    <property type="protein sequence ID" value="PWJ72973.1"/>
    <property type="molecule type" value="Genomic_DNA"/>
</dbReference>
<evidence type="ECO:0000259" key="4">
    <source>
        <dbReference type="PROSITE" id="PS50932"/>
    </source>
</evidence>
<dbReference type="RefSeq" id="WP_109748134.1">
    <property type="nucleotide sequence ID" value="NZ_JANKBI010000015.1"/>
</dbReference>
<keyword evidence="2" id="KW-0238">DNA-binding</keyword>
<keyword evidence="3" id="KW-0804">Transcription</keyword>
<evidence type="ECO:0000256" key="2">
    <source>
        <dbReference type="ARBA" id="ARBA00023125"/>
    </source>
</evidence>
<evidence type="ECO:0000256" key="3">
    <source>
        <dbReference type="ARBA" id="ARBA00023163"/>
    </source>
</evidence>
<accession>A0AB73SZQ0</accession>
<dbReference type="GO" id="GO:0003700">
    <property type="term" value="F:DNA-binding transcription factor activity"/>
    <property type="evidence" value="ECO:0007669"/>
    <property type="project" value="TreeGrafter"/>
</dbReference>
<sequence>MGSTIKDIARDTNLSLATISKYLNGKKILPENQKLIEESIERLGYIPNKQAQMLRSHRTNTICILLPVISDYFWGSICSYVEEYMQRHNYSTIISTYDPSSQDQSEVYRHLVSAQVEGVIIVSLDLQRSNLFTLLKSNNIPYIYLDQVMTEPAGDSVTSDNCYSAYCTTKYLLERGHRRVGVIGGDIDSYTTSERIRGFRSACREFSIPEQDQIVMCGDFTAETSGKLFKKLMSQQNPPTAVFLLGYFMTVSAIQQLDNLSIRIPEDLSLISFDDDEIFSAFDPPISVVVQDLAQMGTEASRLLLKRIQGDYSDFPRTKIIKTHFIERSSVRDLSK</sequence>
<evidence type="ECO:0000313" key="5">
    <source>
        <dbReference type="EMBL" id="PWJ72973.1"/>
    </source>
</evidence>
<keyword evidence="6" id="KW-1185">Reference proteome</keyword>
<dbReference type="InterPro" id="IPR046335">
    <property type="entry name" value="LacI/GalR-like_sensor"/>
</dbReference>
<dbReference type="InterPro" id="IPR028082">
    <property type="entry name" value="Peripla_BP_I"/>
</dbReference>
<dbReference type="InterPro" id="IPR010982">
    <property type="entry name" value="Lambda_DNA-bd_dom_sf"/>
</dbReference>
<dbReference type="CDD" id="cd06267">
    <property type="entry name" value="PBP1_LacI_sugar_binding-like"/>
    <property type="match status" value="1"/>
</dbReference>
<proteinExistence type="predicted"/>